<feature type="region of interest" description="Disordered" evidence="1">
    <location>
        <begin position="472"/>
        <end position="494"/>
    </location>
</feature>
<sequence length="494" mass="55564">MEGSLDESFPDSLVKIRGNEISFGPRIVGDNSVWDTYDCLKKKRGRKRVTEIMHISNPRLNTALECRGHNNEMSGASLRSVFVDDDGSDMHFDWPIYLKDTIRECDAAMVIISNGSSVPVDRICSTPPQEFTETGVFILDVRPLNSYSCPLSDGLGLWGVPHTTCTFYSSNVERVNEASVNWGTKVVCERYKHPGTSHCGNFNKFVYSGVSRSGESYPLIVLSYEWEGQPHAISVQDSVKFLDVTSGLSWGTFPMYSHSPADFDTVSRILLGSFLVDSDRICEALPDSFCGTGTFLVNIDKAGGEKILHTAGGGKWTKPSGASRFFRADAESGHWIRVDKGRGEEGEEWDVQIISKRYESESHAGLSRKIFLVREKRDDVETAHSSLAVITFSWKDVKGGTQIHSKQRGSLRRKRNTLNFEASVDSLSYSELRQLTIRKESQNYERFGALLTRFETIANRYEEIMQVSGEGVGMEREDMEREEGGWMNKQEKRK</sequence>
<organism evidence="2 3">
    <name type="scientific">Pristionchus mayeri</name>
    <dbReference type="NCBI Taxonomy" id="1317129"/>
    <lineage>
        <taxon>Eukaryota</taxon>
        <taxon>Metazoa</taxon>
        <taxon>Ecdysozoa</taxon>
        <taxon>Nematoda</taxon>
        <taxon>Chromadorea</taxon>
        <taxon>Rhabditida</taxon>
        <taxon>Rhabditina</taxon>
        <taxon>Diplogasteromorpha</taxon>
        <taxon>Diplogasteroidea</taxon>
        <taxon>Neodiplogasteridae</taxon>
        <taxon>Pristionchus</taxon>
    </lineage>
</organism>
<protein>
    <submittedName>
        <fullName evidence="2">Uncharacterized protein</fullName>
    </submittedName>
</protein>
<feature type="compositionally biased region" description="Basic and acidic residues" evidence="1">
    <location>
        <begin position="473"/>
        <end position="484"/>
    </location>
</feature>
<evidence type="ECO:0000256" key="1">
    <source>
        <dbReference type="SAM" id="MobiDB-lite"/>
    </source>
</evidence>
<evidence type="ECO:0000313" key="3">
    <source>
        <dbReference type="Proteomes" id="UP001328107"/>
    </source>
</evidence>
<gene>
    <name evidence="2" type="ORF">PMAYCL1PPCAC_18167</name>
</gene>
<name>A0AAN5CP33_9BILA</name>
<evidence type="ECO:0000313" key="2">
    <source>
        <dbReference type="EMBL" id="GMR47972.1"/>
    </source>
</evidence>
<dbReference type="AlphaFoldDB" id="A0AAN5CP33"/>
<reference evidence="3" key="1">
    <citation type="submission" date="2022-10" db="EMBL/GenBank/DDBJ databases">
        <title>Genome assembly of Pristionchus species.</title>
        <authorList>
            <person name="Yoshida K."/>
            <person name="Sommer R.J."/>
        </authorList>
    </citation>
    <scope>NUCLEOTIDE SEQUENCE [LARGE SCALE GENOMIC DNA]</scope>
    <source>
        <strain evidence="3">RS5460</strain>
    </source>
</reference>
<accession>A0AAN5CP33</accession>
<proteinExistence type="predicted"/>
<dbReference type="EMBL" id="BTRK01000004">
    <property type="protein sequence ID" value="GMR47972.1"/>
    <property type="molecule type" value="Genomic_DNA"/>
</dbReference>
<comment type="caution">
    <text evidence="2">The sequence shown here is derived from an EMBL/GenBank/DDBJ whole genome shotgun (WGS) entry which is preliminary data.</text>
</comment>
<keyword evidence="3" id="KW-1185">Reference proteome</keyword>
<dbReference type="Proteomes" id="UP001328107">
    <property type="component" value="Unassembled WGS sequence"/>
</dbReference>